<feature type="compositionally biased region" description="Low complexity" evidence="6">
    <location>
        <begin position="456"/>
        <end position="465"/>
    </location>
</feature>
<keyword evidence="3 5" id="KW-0862">Zinc</keyword>
<sequence>MEFYGRNPAWNGSQSSYQPEWRPVGPETGLEESMWQLSLKGTELYPERPGLPDCVYYMRTGFCGYGNRCRYNHPRNRAAVEAAVRATGKYPERRGEPACQFYLKTGTCKFGASCKFHHPKHGGGSFSHVPLNIYAYPLRPGEKECLYYLKTGRCKFGITCKFHHPQPAGTSMPAPAPQFYQPVQSPSVPVPEQYGGASTSVRVARAPLLPGSYVQGAYGPVLFPPGVVPIPGWSHYSAPVSPVLSPGAQPAVGATSLYGLTQLSSSTPSLAGPYPSLPSSTGPSSSNQKEQTFPERPGEPECEYYLRTGNCKFGLSCRYHHPRDRVVPLTNCVLSPLGLPLRPGVHACSFYLQNGHCKFGSTCKFDHPVRTMRYSPSTSSLIDMPVTPYPVGSLLATLAPSSSSSELRPELISGSKKDSYLNRIPSSASTSSSSVSLIFSQTGSIPLSDLQLSSQSSVPLSSSRSTRQVGEVRRLN</sequence>
<evidence type="ECO:0000256" key="3">
    <source>
        <dbReference type="ARBA" id="ARBA00022833"/>
    </source>
</evidence>
<dbReference type="RefSeq" id="XP_022758059.1">
    <property type="nucleotide sequence ID" value="XM_022902324.1"/>
</dbReference>
<dbReference type="PANTHER" id="PTHR12506:SF43">
    <property type="entry name" value="ZINC FINGER CCCH DOMAIN-CONTAINING PROTEIN 32"/>
    <property type="match status" value="1"/>
</dbReference>
<feature type="zinc finger region" description="C3H1-type" evidence="5">
    <location>
        <begin position="296"/>
        <end position="324"/>
    </location>
</feature>
<dbReference type="InterPro" id="IPR050974">
    <property type="entry name" value="Plant_ZF_CCCH"/>
</dbReference>
<feature type="zinc finger region" description="C3H1-type" evidence="5">
    <location>
        <begin position="342"/>
        <end position="370"/>
    </location>
</feature>
<dbReference type="GO" id="GO:0003677">
    <property type="term" value="F:DNA binding"/>
    <property type="evidence" value="ECO:0007669"/>
    <property type="project" value="UniProtKB-KW"/>
</dbReference>
<keyword evidence="4" id="KW-0238">DNA-binding</keyword>
<dbReference type="SMART" id="SM00356">
    <property type="entry name" value="ZnF_C3H1"/>
    <property type="match status" value="5"/>
</dbReference>
<organism evidence="8 9">
    <name type="scientific">Durio zibethinus</name>
    <name type="common">Durian</name>
    <dbReference type="NCBI Taxonomy" id="66656"/>
    <lineage>
        <taxon>Eukaryota</taxon>
        <taxon>Viridiplantae</taxon>
        <taxon>Streptophyta</taxon>
        <taxon>Embryophyta</taxon>
        <taxon>Tracheophyta</taxon>
        <taxon>Spermatophyta</taxon>
        <taxon>Magnoliopsida</taxon>
        <taxon>eudicotyledons</taxon>
        <taxon>Gunneridae</taxon>
        <taxon>Pentapetalae</taxon>
        <taxon>rosids</taxon>
        <taxon>malvids</taxon>
        <taxon>Malvales</taxon>
        <taxon>Malvaceae</taxon>
        <taxon>Helicteroideae</taxon>
        <taxon>Durio</taxon>
    </lineage>
</organism>
<dbReference type="Gene3D" id="4.10.1000.10">
    <property type="entry name" value="Zinc finger, CCCH-type"/>
    <property type="match status" value="2"/>
</dbReference>
<dbReference type="GO" id="GO:0003729">
    <property type="term" value="F:mRNA binding"/>
    <property type="evidence" value="ECO:0007669"/>
    <property type="project" value="UniProtKB-ARBA"/>
</dbReference>
<feature type="zinc finger region" description="C3H1-type" evidence="5">
    <location>
        <begin position="139"/>
        <end position="167"/>
    </location>
</feature>
<keyword evidence="1 5" id="KW-0479">Metal-binding</keyword>
<feature type="region of interest" description="Disordered" evidence="6">
    <location>
        <begin position="269"/>
        <end position="299"/>
    </location>
</feature>
<feature type="zinc finger region" description="C3H1-type" evidence="5">
    <location>
        <begin position="48"/>
        <end position="76"/>
    </location>
</feature>
<protein>
    <submittedName>
        <fullName evidence="9 10">Zinc finger CCCH domain-containing protein 32-like isoform X1</fullName>
    </submittedName>
</protein>
<evidence type="ECO:0000256" key="1">
    <source>
        <dbReference type="ARBA" id="ARBA00022723"/>
    </source>
</evidence>
<evidence type="ECO:0000256" key="5">
    <source>
        <dbReference type="PROSITE-ProRule" id="PRU00723"/>
    </source>
</evidence>
<feature type="domain" description="C3H1-type" evidence="7">
    <location>
        <begin position="48"/>
        <end position="76"/>
    </location>
</feature>
<dbReference type="InterPro" id="IPR000571">
    <property type="entry name" value="Znf_CCCH"/>
</dbReference>
<feature type="domain" description="C3H1-type" evidence="7">
    <location>
        <begin position="342"/>
        <end position="370"/>
    </location>
</feature>
<dbReference type="Pfam" id="PF00642">
    <property type="entry name" value="zf-CCCH"/>
    <property type="match status" value="5"/>
</dbReference>
<dbReference type="GO" id="GO:0008270">
    <property type="term" value="F:zinc ion binding"/>
    <property type="evidence" value="ECO:0007669"/>
    <property type="project" value="UniProtKB-KW"/>
</dbReference>
<name>A0A6P5ZZ92_DURZI</name>
<evidence type="ECO:0000256" key="4">
    <source>
        <dbReference type="ARBA" id="ARBA00023125"/>
    </source>
</evidence>
<gene>
    <name evidence="9 10" type="primary">LOC111305115</name>
</gene>
<dbReference type="PROSITE" id="PS50103">
    <property type="entry name" value="ZF_C3H1"/>
    <property type="match status" value="5"/>
</dbReference>
<evidence type="ECO:0000313" key="8">
    <source>
        <dbReference type="Proteomes" id="UP000515121"/>
    </source>
</evidence>
<dbReference type="GeneID" id="111305115"/>
<keyword evidence="2 5" id="KW-0863">Zinc-finger</keyword>
<feature type="region of interest" description="Disordered" evidence="6">
    <location>
        <begin position="456"/>
        <end position="476"/>
    </location>
</feature>
<dbReference type="InterPro" id="IPR036855">
    <property type="entry name" value="Znf_CCCH_sf"/>
</dbReference>
<feature type="domain" description="C3H1-type" evidence="7">
    <location>
        <begin position="296"/>
        <end position="324"/>
    </location>
</feature>
<evidence type="ECO:0000256" key="6">
    <source>
        <dbReference type="SAM" id="MobiDB-lite"/>
    </source>
</evidence>
<dbReference type="RefSeq" id="XP_022758058.1">
    <property type="nucleotide sequence ID" value="XM_022902323.1"/>
</dbReference>
<accession>A0A6P5ZZ92</accession>
<reference evidence="9 10" key="1">
    <citation type="submission" date="2025-04" db="UniProtKB">
        <authorList>
            <consortium name="RefSeq"/>
        </authorList>
    </citation>
    <scope>IDENTIFICATION</scope>
    <source>
        <tissue evidence="9 10">Fruit stalk</tissue>
    </source>
</reference>
<proteinExistence type="predicted"/>
<evidence type="ECO:0000313" key="10">
    <source>
        <dbReference type="RefSeq" id="XP_022758059.1"/>
    </source>
</evidence>
<feature type="domain" description="C3H1-type" evidence="7">
    <location>
        <begin position="139"/>
        <end position="167"/>
    </location>
</feature>
<feature type="compositionally biased region" description="Low complexity" evidence="6">
    <location>
        <begin position="273"/>
        <end position="286"/>
    </location>
</feature>
<dbReference type="OrthoDB" id="411372at2759"/>
<dbReference type="SUPFAM" id="SSF90229">
    <property type="entry name" value="CCCH zinc finger"/>
    <property type="match status" value="5"/>
</dbReference>
<evidence type="ECO:0000256" key="2">
    <source>
        <dbReference type="ARBA" id="ARBA00022771"/>
    </source>
</evidence>
<evidence type="ECO:0000259" key="7">
    <source>
        <dbReference type="PROSITE" id="PS50103"/>
    </source>
</evidence>
<dbReference type="AlphaFoldDB" id="A0A6P5ZZ92"/>
<keyword evidence="8" id="KW-1185">Reference proteome</keyword>
<feature type="domain" description="C3H1-type" evidence="7">
    <location>
        <begin position="93"/>
        <end position="121"/>
    </location>
</feature>
<dbReference type="Gene3D" id="2.30.30.1190">
    <property type="match status" value="1"/>
</dbReference>
<feature type="zinc finger region" description="C3H1-type" evidence="5">
    <location>
        <begin position="93"/>
        <end position="121"/>
    </location>
</feature>
<evidence type="ECO:0000313" key="9">
    <source>
        <dbReference type="RefSeq" id="XP_022758058.1"/>
    </source>
</evidence>
<dbReference type="Proteomes" id="UP000515121">
    <property type="component" value="Unplaced"/>
</dbReference>
<dbReference type="KEGG" id="dzi:111305115"/>
<dbReference type="PANTHER" id="PTHR12506">
    <property type="entry name" value="PROTEIN PHOSPHATASE RELATED"/>
    <property type="match status" value="1"/>
</dbReference>
<feature type="region of interest" description="Disordered" evidence="6">
    <location>
        <begin position="1"/>
        <end position="23"/>
    </location>
</feature>